<proteinExistence type="inferred from homology"/>
<evidence type="ECO:0000256" key="3">
    <source>
        <dbReference type="ARBA" id="ARBA00022634"/>
    </source>
</evidence>
<evidence type="ECO:0000256" key="4">
    <source>
        <dbReference type="ARBA" id="ARBA00022679"/>
    </source>
</evidence>
<reference evidence="12 13" key="1">
    <citation type="submission" date="2020-12" db="EMBL/GenBank/DDBJ databases">
        <title>Genome assembly for a thermostable protease producing Bacillus cereus MAKP1 strain isolated from chicken gut.</title>
        <authorList>
            <person name="Malaviya A."/>
        </authorList>
    </citation>
    <scope>NUCLEOTIDE SEQUENCE [LARGE SCALE GENOMIC DNA]</scope>
    <source>
        <strain evidence="12 13">MAKP1</strain>
    </source>
</reference>
<dbReference type="PANTHER" id="PTHR11441:SF0">
    <property type="entry name" value="THYMIDINE KINASE, CYTOSOLIC"/>
    <property type="match status" value="1"/>
</dbReference>
<dbReference type="InterPro" id="IPR001267">
    <property type="entry name" value="Thymidine_kinase"/>
</dbReference>
<name>A0ABD4LN78_BACCE</name>
<dbReference type="SUPFAM" id="SSF52540">
    <property type="entry name" value="P-loop containing nucleoside triphosphate hydrolases"/>
    <property type="match status" value="1"/>
</dbReference>
<dbReference type="PIRSF" id="PIRSF035805">
    <property type="entry name" value="TK_cell"/>
    <property type="match status" value="1"/>
</dbReference>
<evidence type="ECO:0000256" key="7">
    <source>
        <dbReference type="ARBA" id="ARBA00022840"/>
    </source>
</evidence>
<keyword evidence="4 10" id="KW-0808">Transferase</keyword>
<dbReference type="Gene3D" id="3.40.50.300">
    <property type="entry name" value="P-loop containing nucleotide triphosphate hydrolases"/>
    <property type="match status" value="1"/>
</dbReference>
<feature type="active site" description="Proton acceptor" evidence="8">
    <location>
        <position position="89"/>
    </location>
</feature>
<keyword evidence="3 10" id="KW-0237">DNA synthesis</keyword>
<feature type="binding site" evidence="9">
    <location>
        <begin position="173"/>
        <end position="176"/>
    </location>
    <ligand>
        <name>substrate</name>
    </ligand>
</feature>
<evidence type="ECO:0000256" key="9">
    <source>
        <dbReference type="PIRSR" id="PIRSR035805-2"/>
    </source>
</evidence>
<comment type="similarity">
    <text evidence="1 11">Belongs to the thymidine kinase family.</text>
</comment>
<gene>
    <name evidence="12" type="ORF">JCR31_28060</name>
</gene>
<dbReference type="Pfam" id="PF00265">
    <property type="entry name" value="TK"/>
    <property type="match status" value="1"/>
</dbReference>
<dbReference type="RefSeq" id="WP_200152540.1">
    <property type="nucleotide sequence ID" value="NZ_JAEFBZ010000007.1"/>
</dbReference>
<evidence type="ECO:0000313" key="12">
    <source>
        <dbReference type="EMBL" id="MBK1611700.1"/>
    </source>
</evidence>
<sequence length="208" mass="24050">MTKVYFRYGCMESAKTTRLLTDSHEYKQRGEYPLLLKPVVDTRSSKGMIESRTGLSAPCIDIDEKFNIQRYVYDALDSGCEIACIFVDEAQFLTTAHIVQLRLVADLFQIPVICYGLKTDFRGLLFDGSRALFEHANRFEEIKTICREEGCKNKAIYNVRFLDGKPMFEGETVVIGDTKQEKNKYYYIPKCSKHFFNDYNTFNKAKGE</sequence>
<feature type="binding site" evidence="9">
    <location>
        <position position="187"/>
    </location>
    <ligand>
        <name>substrate</name>
    </ligand>
</feature>
<evidence type="ECO:0000256" key="11">
    <source>
        <dbReference type="RuleBase" id="RU004165"/>
    </source>
</evidence>
<comment type="caution">
    <text evidence="12">The sequence shown here is derived from an EMBL/GenBank/DDBJ whole genome shotgun (WGS) entry which is preliminary data.</text>
</comment>
<keyword evidence="5 10" id="KW-0547">Nucleotide-binding</keyword>
<evidence type="ECO:0000256" key="8">
    <source>
        <dbReference type="PIRSR" id="PIRSR035805-1"/>
    </source>
</evidence>
<dbReference type="GO" id="GO:0005524">
    <property type="term" value="F:ATP binding"/>
    <property type="evidence" value="ECO:0007669"/>
    <property type="project" value="UniProtKB-KW"/>
</dbReference>
<evidence type="ECO:0000256" key="1">
    <source>
        <dbReference type="ARBA" id="ARBA00007587"/>
    </source>
</evidence>
<evidence type="ECO:0000256" key="2">
    <source>
        <dbReference type="ARBA" id="ARBA00012118"/>
    </source>
</evidence>
<dbReference type="GO" id="GO:0004797">
    <property type="term" value="F:thymidine kinase activity"/>
    <property type="evidence" value="ECO:0007669"/>
    <property type="project" value="UniProtKB-EC"/>
</dbReference>
<evidence type="ECO:0000256" key="5">
    <source>
        <dbReference type="ARBA" id="ARBA00022741"/>
    </source>
</evidence>
<dbReference type="SUPFAM" id="SSF57716">
    <property type="entry name" value="Glucocorticoid receptor-like (DNA-binding domain)"/>
    <property type="match status" value="1"/>
</dbReference>
<dbReference type="InterPro" id="IPR027417">
    <property type="entry name" value="P-loop_NTPase"/>
</dbReference>
<evidence type="ECO:0000256" key="6">
    <source>
        <dbReference type="ARBA" id="ARBA00022777"/>
    </source>
</evidence>
<dbReference type="Gene3D" id="3.30.60.20">
    <property type="match status" value="1"/>
</dbReference>
<evidence type="ECO:0000313" key="13">
    <source>
        <dbReference type="Proteomes" id="UP000613452"/>
    </source>
</evidence>
<dbReference type="EC" id="2.7.1.21" evidence="2 10"/>
<evidence type="ECO:0000256" key="10">
    <source>
        <dbReference type="RuleBase" id="RU000544"/>
    </source>
</evidence>
<dbReference type="PANTHER" id="PTHR11441">
    <property type="entry name" value="THYMIDINE KINASE"/>
    <property type="match status" value="1"/>
</dbReference>
<accession>A0ABD4LN78</accession>
<dbReference type="Proteomes" id="UP000613452">
    <property type="component" value="Unassembled WGS sequence"/>
</dbReference>
<keyword evidence="7 10" id="KW-0067">ATP-binding</keyword>
<dbReference type="EMBL" id="JAEFBZ010000007">
    <property type="protein sequence ID" value="MBK1611700.1"/>
    <property type="molecule type" value="Genomic_DNA"/>
</dbReference>
<organism evidence="12 13">
    <name type="scientific">Bacillus cereus</name>
    <dbReference type="NCBI Taxonomy" id="1396"/>
    <lineage>
        <taxon>Bacteria</taxon>
        <taxon>Bacillati</taxon>
        <taxon>Bacillota</taxon>
        <taxon>Bacilli</taxon>
        <taxon>Bacillales</taxon>
        <taxon>Bacillaceae</taxon>
        <taxon>Bacillus</taxon>
        <taxon>Bacillus cereus group</taxon>
    </lineage>
</organism>
<dbReference type="GO" id="GO:0071897">
    <property type="term" value="P:DNA biosynthetic process"/>
    <property type="evidence" value="ECO:0007669"/>
    <property type="project" value="UniProtKB-KW"/>
</dbReference>
<dbReference type="AlphaFoldDB" id="A0ABD4LN78"/>
<keyword evidence="6 10" id="KW-0418">Kinase</keyword>
<protein>
    <recommendedName>
        <fullName evidence="2 10">Thymidine kinase</fullName>
        <ecNumber evidence="2 10">2.7.1.21</ecNumber>
    </recommendedName>
</protein>
<comment type="catalytic activity">
    <reaction evidence="10">
        <text>thymidine + ATP = dTMP + ADP + H(+)</text>
        <dbReference type="Rhea" id="RHEA:19129"/>
        <dbReference type="ChEBI" id="CHEBI:15378"/>
        <dbReference type="ChEBI" id="CHEBI:17748"/>
        <dbReference type="ChEBI" id="CHEBI:30616"/>
        <dbReference type="ChEBI" id="CHEBI:63528"/>
        <dbReference type="ChEBI" id="CHEBI:456216"/>
        <dbReference type="EC" id="2.7.1.21"/>
    </reaction>
</comment>